<comment type="caution">
    <text evidence="1">The sequence shown here is derived from an EMBL/GenBank/DDBJ whole genome shotgun (WGS) entry which is preliminary data.</text>
</comment>
<reference evidence="1 2" key="1">
    <citation type="submission" date="2017-02" db="EMBL/GenBank/DDBJ databases">
        <title>Draft genome sequence of Haemophilus felis CCUG 31170 type strain.</title>
        <authorList>
            <person name="Engstrom-Jakobsson H."/>
            <person name="Salva-Serra F."/>
            <person name="Thorell K."/>
            <person name="Gonzales-Siles L."/>
            <person name="Karlsson R."/>
            <person name="Boulund F."/>
            <person name="Engstrand L."/>
            <person name="Kristiansson E."/>
            <person name="Moore E."/>
        </authorList>
    </citation>
    <scope>NUCLEOTIDE SEQUENCE [LARGE SCALE GENOMIC DNA]</scope>
    <source>
        <strain evidence="1 2">CCUG 31170</strain>
    </source>
</reference>
<evidence type="ECO:0000313" key="2">
    <source>
        <dbReference type="Proteomes" id="UP000190023"/>
    </source>
</evidence>
<sequence length="73" mass="8186">MTTFISIIDDLGVRKVAEVCGISVRAVYKWRKANALPRTEFTGETSYASRLSEALGHRFSAEDILEIARPRKS</sequence>
<keyword evidence="2" id="KW-1185">Reference proteome</keyword>
<accession>A0A1T0B313</accession>
<protein>
    <recommendedName>
        <fullName evidence="3">DNA-binding protein</fullName>
    </recommendedName>
</protein>
<name>A0A1T0B313_9PAST</name>
<dbReference type="Proteomes" id="UP000190023">
    <property type="component" value="Unassembled WGS sequence"/>
</dbReference>
<proteinExistence type="predicted"/>
<organism evidence="1 2">
    <name type="scientific">[Haemophilus] felis</name>
    <dbReference type="NCBI Taxonomy" id="123822"/>
    <lineage>
        <taxon>Bacteria</taxon>
        <taxon>Pseudomonadati</taxon>
        <taxon>Pseudomonadota</taxon>
        <taxon>Gammaproteobacteria</taxon>
        <taxon>Pasteurellales</taxon>
        <taxon>Pasteurellaceae</taxon>
    </lineage>
</organism>
<dbReference type="EMBL" id="MUYB01000021">
    <property type="protein sequence ID" value="OOS04141.1"/>
    <property type="molecule type" value="Genomic_DNA"/>
</dbReference>
<dbReference type="OrthoDB" id="5917957at2"/>
<gene>
    <name evidence="1" type="ORF">B0188_05605</name>
</gene>
<dbReference type="AlphaFoldDB" id="A0A1T0B313"/>
<evidence type="ECO:0008006" key="3">
    <source>
        <dbReference type="Google" id="ProtNLM"/>
    </source>
</evidence>
<dbReference type="STRING" id="123822.B0188_05605"/>
<evidence type="ECO:0000313" key="1">
    <source>
        <dbReference type="EMBL" id="OOS04141.1"/>
    </source>
</evidence>